<accession>A0A2A2HAI1</accession>
<protein>
    <submittedName>
        <fullName evidence="1">Uncharacterized protein</fullName>
    </submittedName>
</protein>
<reference evidence="1 2" key="1">
    <citation type="journal article" date="2017" name="BMC Genomics">
        <title>Genomic analysis of methanogenic archaea reveals a shift towards energy conservation.</title>
        <authorList>
            <person name="Gilmore S.P."/>
            <person name="Henske J.K."/>
            <person name="Sexton J.A."/>
            <person name="Solomon K.V."/>
            <person name="Seppala S."/>
            <person name="Yoo J.I."/>
            <person name="Huyett L.M."/>
            <person name="Pressman A."/>
            <person name="Cogan J.Z."/>
            <person name="Kivenson V."/>
            <person name="Peng X."/>
            <person name="Tan Y."/>
            <person name="Valentine D.L."/>
            <person name="O'Malley M.A."/>
        </authorList>
    </citation>
    <scope>NUCLEOTIDE SEQUENCE [LARGE SCALE GENOMIC DNA]</scope>
    <source>
        <strain evidence="1 2">M.o.H.</strain>
    </source>
</reference>
<evidence type="ECO:0000313" key="1">
    <source>
        <dbReference type="EMBL" id="PAV06355.1"/>
    </source>
</evidence>
<dbReference type="AlphaFoldDB" id="A0A2A2HAI1"/>
<proteinExistence type="predicted"/>
<gene>
    <name evidence="1" type="ORF">ASJ80_16175</name>
</gene>
<organism evidence="1 2">
    <name type="scientific">Methanobacterium bryantii</name>
    <dbReference type="NCBI Taxonomy" id="2161"/>
    <lineage>
        <taxon>Archaea</taxon>
        <taxon>Methanobacteriati</taxon>
        <taxon>Methanobacteriota</taxon>
        <taxon>Methanomada group</taxon>
        <taxon>Methanobacteria</taxon>
        <taxon>Methanobacteriales</taxon>
        <taxon>Methanobacteriaceae</taxon>
        <taxon>Methanobacterium</taxon>
    </lineage>
</organism>
<dbReference type="RefSeq" id="WP_069582638.1">
    <property type="nucleotide sequence ID" value="NZ_LMVM01000001.1"/>
</dbReference>
<sequence length="78" mass="8939">MTDKKNKPVMEGNRNIGPFSCCASIKPHKEGFKEAICEVCDKVFKTRKISDFTCEKIKIFSTDKDVYICPECLKKTDK</sequence>
<evidence type="ECO:0000313" key="2">
    <source>
        <dbReference type="Proteomes" id="UP000217784"/>
    </source>
</evidence>
<comment type="caution">
    <text evidence="1">The sequence shown here is derived from an EMBL/GenBank/DDBJ whole genome shotgun (WGS) entry which is preliminary data.</text>
</comment>
<name>A0A2A2HAI1_METBR</name>
<keyword evidence="2" id="KW-1185">Reference proteome</keyword>
<dbReference type="Proteomes" id="UP000217784">
    <property type="component" value="Unassembled WGS sequence"/>
</dbReference>
<dbReference type="EMBL" id="LMVM01000001">
    <property type="protein sequence ID" value="PAV06355.1"/>
    <property type="molecule type" value="Genomic_DNA"/>
</dbReference>
<dbReference type="OrthoDB" id="71312at2157"/>